<dbReference type="Proteomes" id="UP000601435">
    <property type="component" value="Unassembled WGS sequence"/>
</dbReference>
<protein>
    <submittedName>
        <fullName evidence="2">SACS protein</fullName>
    </submittedName>
</protein>
<feature type="domain" description="Sacsin/Nov" evidence="1">
    <location>
        <begin position="1097"/>
        <end position="1310"/>
    </location>
</feature>
<dbReference type="SUPFAM" id="SSF55874">
    <property type="entry name" value="ATPase domain of HSP90 chaperone/DNA topoisomerase II/histidine kinase"/>
    <property type="match status" value="2"/>
</dbReference>
<name>A0A812MQS9_9DINO</name>
<feature type="non-terminal residue" evidence="2">
    <location>
        <position position="1"/>
    </location>
</feature>
<dbReference type="InterPro" id="IPR058210">
    <property type="entry name" value="SACS/Nov_dom"/>
</dbReference>
<proteinExistence type="predicted"/>
<dbReference type="GO" id="GO:0030544">
    <property type="term" value="F:Hsp70 protein binding"/>
    <property type="evidence" value="ECO:0007669"/>
    <property type="project" value="TreeGrafter"/>
</dbReference>
<evidence type="ECO:0000313" key="2">
    <source>
        <dbReference type="EMBL" id="CAE7269976.1"/>
    </source>
</evidence>
<accession>A0A812MQS9</accession>
<dbReference type="PANTHER" id="PTHR15600">
    <property type="entry name" value="SACSIN"/>
    <property type="match status" value="1"/>
</dbReference>
<dbReference type="OrthoDB" id="416018at2759"/>
<reference evidence="2" key="1">
    <citation type="submission" date="2021-02" db="EMBL/GenBank/DDBJ databases">
        <authorList>
            <person name="Dougan E. K."/>
            <person name="Rhodes N."/>
            <person name="Thang M."/>
            <person name="Chan C."/>
        </authorList>
    </citation>
    <scope>NUCLEOTIDE SEQUENCE</scope>
</reference>
<comment type="caution">
    <text evidence="2">The sequence shown here is derived from an EMBL/GenBank/DDBJ whole genome shotgun (WGS) entry which is preliminary data.</text>
</comment>
<dbReference type="PANTHER" id="PTHR15600:SF42">
    <property type="entry name" value="SACSIN"/>
    <property type="match status" value="1"/>
</dbReference>
<keyword evidence="3" id="KW-1185">Reference proteome</keyword>
<dbReference type="InterPro" id="IPR036890">
    <property type="entry name" value="HATPase_C_sf"/>
</dbReference>
<dbReference type="Pfam" id="PF25794">
    <property type="entry name" value="SACS"/>
    <property type="match status" value="2"/>
</dbReference>
<dbReference type="EMBL" id="CAJNJA010011298">
    <property type="protein sequence ID" value="CAE7269976.1"/>
    <property type="molecule type" value="Genomic_DNA"/>
</dbReference>
<evidence type="ECO:0000259" key="1">
    <source>
        <dbReference type="Pfam" id="PF25794"/>
    </source>
</evidence>
<sequence length="1833" mass="206226">NGKDWGATSSLTVEMQKLMKKEPVKQKPQQQARKFGRVRTRTRAIKVLDVALAEISEDREASVEGSFDFIVPAEDVKITKRERLELATMLDKREGADSAGKGSNFLENFPIILISTTLTLFTFSTPRYQCSSLSSGGTDVDTSCNQPGTRTEMKSRLQEQVKKKGFLYPKGLLKNECSAARPEFLSADFLNRRDNTGMDAPVAFRGCLSNRRIEARVTASFWSFELRGVRVAREAGPRQGAAPGKTRHELLTITITGRASDSIDIEHSNMSFIHHAALAHTDQDTPCSAVEHSAAGGGQFIYEALQNAEDTDKATRFCAVLDLTHHADVEMRGEGGEWRKRLQGPAIVFYDNGGFKDQDWDSLQKIYDSKKKSSPSQVGKYGMGSRSFFHIGDIMQIVSGSKYAILDPDERVSAPKQFGDQVDFVSDSFGDEGRCFRDAYPDECAPFLGLFGCTMKVPLRLAEWADESSFMPEAFDESRACAIFEEFEAAVSTGEFALFLSRLSDIEIFRREMDTGLRLTVTGTDEKRWLRFGRFFRPDSERLQEEVPFACLAAPIGGLVLSDNRRSFWRLEGDLEGQHTAWAEWNEHVLQQVPREEVMKFTEEELYRLWPGAANKHNVEVFYEHFVLKIKERKVLFADGRLVSPTEAILLSTPTEALQGCRRMLERSCWDAGHNLVEMPEHVEDLLKEYDAIDCRDCLWAFEEMNFNSEMMSKLSDLLQRAKWIPTSCGKLVSIPDAFDPFATLPDLAAVKRIWDALRYCGLKRQLTWKDAAVEAQLAAESCDHSRAKLLFAYLEDSHQKMEKEEEQESLKVLQTAAWVPASAPQQPEDRLLGRNPDMQLSALSELFPQADLGVVWAVKDEPSILIEQLKACARACPEMEIAREGPEQYPRPRRVPESLWHALRELFKAMVLHKNSIQEELQEVGFREACIPCLAADSESLASLYALPCVALTAKSSAEVLAPAVGLLHPDEDVKQLAKVWKVAPKPPNSVLANFSPHLGLEKAAAFCTELASWLSLSRREFFENLRVPTSSGRLLSPSEVYIDDAQWTSSRDLETVSSAISPKHARLLGCTSIRDKLAEECEDATDEDGFGQEADLVDQVKLLLDDYSSQSDVVAEFFQNADDHGAESLTFILCDQQHPDEKIVDGRCKGLQGPALYICSDKELSNEDIRHMQRVGRSSKRWDFRSTGRFGIGLNVMYKYSDCPQLLANGYLHFFDLSRCFVARDGQRRGKRFQVERLKDRFPDTLAPFKGQFEKYAVVFRLPLRVERSELAEKCSYGDAERDLRSVAEGADSMLFFAQSIKSLSFIAKECTIARHSVTFPEESDEDLLENFLTTLPDSKDEATGEGEDRQLTVVKRLRSDTGTPATTRQRDWVVAYTLKLSSQRLRMLSRDIYEEVHGSALLPMGAAAAPLLTSEESSGRLCCGLPTPLAKVPVADSIRLLLLRCRDHVETSDHVPEFFKLLPLQEGVFQLIAEAAMRAVLADPIFPVLSQQGRSDRAAVRVWVRGPSILLQTKRLSESIQFRLASDGLEIVSLPEAVRELYAKVADEIQELNADSLCRFLQEAWATKHPDSQPVQVSQAGFAALSNHGDACALLSFVVKDAWENDLEQGYYKTTFTCAQLRDVPLMVTGDDEICTFDDGAPKWLGPQTRARSSSLKRIENLHALLYHIIRFSAGRDLLPNNPGLFVHSDIMEVFRTANLTQPGVSRRVSMKPVGVQPFTLNDLLKHREQIESQVLQLGPSYREELWSFLRRVRRFSSDWFQRLGDWRILPVESPNDSLELVPLSSARQSVRAGEYEHLQEVLEKCSIHTLQTGFRDDLVSDYLVSEDSS</sequence>
<organism evidence="2 3">
    <name type="scientific">Symbiodinium necroappetens</name>
    <dbReference type="NCBI Taxonomy" id="1628268"/>
    <lineage>
        <taxon>Eukaryota</taxon>
        <taxon>Sar</taxon>
        <taxon>Alveolata</taxon>
        <taxon>Dinophyceae</taxon>
        <taxon>Suessiales</taxon>
        <taxon>Symbiodiniaceae</taxon>
        <taxon>Symbiodinium</taxon>
    </lineage>
</organism>
<evidence type="ECO:0000313" key="3">
    <source>
        <dbReference type="Proteomes" id="UP000601435"/>
    </source>
</evidence>
<feature type="domain" description="Sacsin/Nov" evidence="1">
    <location>
        <begin position="298"/>
        <end position="510"/>
    </location>
</feature>
<dbReference type="InterPro" id="IPR052972">
    <property type="entry name" value="Sacsin_chaperone_reg"/>
</dbReference>
<gene>
    <name evidence="2" type="primary">SACS</name>
    <name evidence="2" type="ORF">SNEC2469_LOCUS6445</name>
</gene>